<reference evidence="1 2" key="1">
    <citation type="submission" date="2018-09" db="EMBL/GenBank/DDBJ databases">
        <title>Genomic Encyclopedia of Type Strains, Phase III (KMG-III): the genomes of soil and plant-associated and newly described type strains.</title>
        <authorList>
            <person name="Whitman W."/>
        </authorList>
    </citation>
    <scope>NUCLEOTIDE SEQUENCE [LARGE SCALE GENOMIC DNA]</scope>
    <source>
        <strain evidence="1 2">CECT 7938</strain>
    </source>
</reference>
<dbReference type="Proteomes" id="UP000286246">
    <property type="component" value="Unassembled WGS sequence"/>
</dbReference>
<evidence type="ECO:0000313" key="1">
    <source>
        <dbReference type="EMBL" id="RKE55949.1"/>
    </source>
</evidence>
<sequence length="38" mass="4496">MKMSSLNEPLVYSKQEFMTDTNRLYLIKQIVADAIQYL</sequence>
<organism evidence="1 2">
    <name type="scientific">Sphingobacterium detergens</name>
    <dbReference type="NCBI Taxonomy" id="1145106"/>
    <lineage>
        <taxon>Bacteria</taxon>
        <taxon>Pseudomonadati</taxon>
        <taxon>Bacteroidota</taxon>
        <taxon>Sphingobacteriia</taxon>
        <taxon>Sphingobacteriales</taxon>
        <taxon>Sphingobacteriaceae</taxon>
        <taxon>Sphingobacterium</taxon>
    </lineage>
</organism>
<protein>
    <submittedName>
        <fullName evidence="1">Uncharacterized protein</fullName>
    </submittedName>
</protein>
<name>A0A420BGX7_SPHD1</name>
<comment type="caution">
    <text evidence="1">The sequence shown here is derived from an EMBL/GenBank/DDBJ whole genome shotgun (WGS) entry which is preliminary data.</text>
</comment>
<evidence type="ECO:0000313" key="2">
    <source>
        <dbReference type="Proteomes" id="UP000286246"/>
    </source>
</evidence>
<dbReference type="AlphaFoldDB" id="A0A420BGX7"/>
<accession>A0A420BGX7</accession>
<gene>
    <name evidence="1" type="ORF">DFQ12_0792</name>
</gene>
<dbReference type="EMBL" id="RAPY01000001">
    <property type="protein sequence ID" value="RKE55949.1"/>
    <property type="molecule type" value="Genomic_DNA"/>
</dbReference>
<keyword evidence="2" id="KW-1185">Reference proteome</keyword>
<proteinExistence type="predicted"/>